<dbReference type="GO" id="GO:0008800">
    <property type="term" value="F:beta-lactamase activity"/>
    <property type="evidence" value="ECO:0007669"/>
    <property type="project" value="UniProtKB-UniRule"/>
</dbReference>
<dbReference type="RefSeq" id="WP_184297231.1">
    <property type="nucleotide sequence ID" value="NZ_JACHLP010000002.1"/>
</dbReference>
<evidence type="ECO:0000256" key="4">
    <source>
        <dbReference type="ARBA" id="ARBA00023251"/>
    </source>
</evidence>
<organism evidence="8 9">
    <name type="scientific">Roseateles oligotrophus</name>
    <dbReference type="NCBI Taxonomy" id="1769250"/>
    <lineage>
        <taxon>Bacteria</taxon>
        <taxon>Pseudomonadati</taxon>
        <taxon>Pseudomonadota</taxon>
        <taxon>Betaproteobacteria</taxon>
        <taxon>Burkholderiales</taxon>
        <taxon>Sphaerotilaceae</taxon>
        <taxon>Roseateles</taxon>
    </lineage>
</organism>
<evidence type="ECO:0000256" key="3">
    <source>
        <dbReference type="ARBA" id="ARBA00022801"/>
    </source>
</evidence>
<keyword evidence="3 5" id="KW-0378">Hydrolase</keyword>
<dbReference type="EC" id="3.5.2.6" evidence="2 5"/>
<evidence type="ECO:0000256" key="1">
    <source>
        <dbReference type="ARBA" id="ARBA00007840"/>
    </source>
</evidence>
<evidence type="ECO:0000256" key="6">
    <source>
        <dbReference type="SAM" id="SignalP"/>
    </source>
</evidence>
<evidence type="ECO:0000313" key="9">
    <source>
        <dbReference type="Proteomes" id="UP000562027"/>
    </source>
</evidence>
<evidence type="ECO:0000256" key="2">
    <source>
        <dbReference type="ARBA" id="ARBA00012865"/>
    </source>
</evidence>
<gene>
    <name evidence="8" type="ORF">HNP55_001213</name>
</gene>
<dbReference type="PANTHER" id="PTHR43283:SF11">
    <property type="entry name" value="BETA-LACTAMASE-RELATED DOMAIN-CONTAINING PROTEIN"/>
    <property type="match status" value="1"/>
</dbReference>
<keyword evidence="4 5" id="KW-0046">Antibiotic resistance</keyword>
<dbReference type="InterPro" id="IPR001586">
    <property type="entry name" value="Beta-lactam_class-C_AS"/>
</dbReference>
<feature type="chain" id="PRO_5033067289" description="Beta-lactamase" evidence="6">
    <location>
        <begin position="34"/>
        <end position="565"/>
    </location>
</feature>
<dbReference type="InterPro" id="IPR012338">
    <property type="entry name" value="Beta-lactam/transpept-like"/>
</dbReference>
<dbReference type="PANTHER" id="PTHR43283">
    <property type="entry name" value="BETA-LACTAMASE-RELATED"/>
    <property type="match status" value="1"/>
</dbReference>
<dbReference type="AlphaFoldDB" id="A0A840L923"/>
<protein>
    <recommendedName>
        <fullName evidence="2 5">Beta-lactamase</fullName>
        <ecNumber evidence="2 5">3.5.2.6</ecNumber>
    </recommendedName>
</protein>
<accession>A0A840L923</accession>
<keyword evidence="9" id="KW-1185">Reference proteome</keyword>
<sequence>MRTKTPSNFCLSSRLRLLSLAAGLLALHSGTGAAEANRVQAVLQQALEGDRSGACVQAAVIEQAQILRGSFCAKPRPQGEPDFQRPFEIGSVSKTMVAFLVADLIARGQWTLDDPIAKHLPPGTEVPRQGERQILLRDLLTHSASLPALPPGFAPKSADDPYADLSESDLLAALAKTRLSAPIGSRSEYSNFGMMIVSAALARSTGGDLEVTLRQRLFEPLQMNGAFINKPPLGSLRVQGHLPGGKTTSAWHAQTNLSGVGMVKASLNDMLRYAQAQLGQASALKPGLDEAQGTALLAAMQLSQQPLKAPFGMNWMRYPINGQELVAHEGGTGGFSSLVALQPQAQRAVVLLADTSLGNLGGLGPLGHALLGPEKAVPQPRLASQAPAALLEALVGDYSLGGLATRLWLQDGRLRMQAQGQSAFELHYDSRGDFYPQDFNALLTPVLQDGRVTEALWRQGGGAAPMQRKTAEGAMAQAIKPAWRDYLGSYVLMPHFKLRVFQDTAGLLKVQATGQNAVAAELTGPDKMEIKIVAAVLEFKRDEAGQVRSLVLDQNGQRLEGQREP</sequence>
<dbReference type="EMBL" id="JACHLP010000002">
    <property type="protein sequence ID" value="MBB4842698.1"/>
    <property type="molecule type" value="Genomic_DNA"/>
</dbReference>
<feature type="signal peptide" evidence="6">
    <location>
        <begin position="1"/>
        <end position="33"/>
    </location>
</feature>
<feature type="domain" description="Beta-lactamase-related" evidence="7">
    <location>
        <begin position="53"/>
        <end position="355"/>
    </location>
</feature>
<comment type="caution">
    <text evidence="8">The sequence shown here is derived from an EMBL/GenBank/DDBJ whole genome shotgun (WGS) entry which is preliminary data.</text>
</comment>
<dbReference type="Proteomes" id="UP000562027">
    <property type="component" value="Unassembled WGS sequence"/>
</dbReference>
<name>A0A840L923_9BURK</name>
<proteinExistence type="inferred from homology"/>
<dbReference type="InterPro" id="IPR050789">
    <property type="entry name" value="Diverse_Enzym_Activities"/>
</dbReference>
<comment type="catalytic activity">
    <reaction evidence="5">
        <text>a beta-lactam + H2O = a substituted beta-amino acid</text>
        <dbReference type="Rhea" id="RHEA:20401"/>
        <dbReference type="ChEBI" id="CHEBI:15377"/>
        <dbReference type="ChEBI" id="CHEBI:35627"/>
        <dbReference type="ChEBI" id="CHEBI:140347"/>
        <dbReference type="EC" id="3.5.2.6"/>
    </reaction>
</comment>
<dbReference type="GO" id="GO:0017001">
    <property type="term" value="P:antibiotic catabolic process"/>
    <property type="evidence" value="ECO:0007669"/>
    <property type="project" value="InterPro"/>
</dbReference>
<evidence type="ECO:0000256" key="5">
    <source>
        <dbReference type="RuleBase" id="RU361140"/>
    </source>
</evidence>
<dbReference type="Gene3D" id="3.40.710.10">
    <property type="entry name" value="DD-peptidase/beta-lactamase superfamily"/>
    <property type="match status" value="1"/>
</dbReference>
<dbReference type="Pfam" id="PF00144">
    <property type="entry name" value="Beta-lactamase"/>
    <property type="match status" value="1"/>
</dbReference>
<comment type="similarity">
    <text evidence="1 5">Belongs to the class-C beta-lactamase family.</text>
</comment>
<dbReference type="PROSITE" id="PS00336">
    <property type="entry name" value="BETA_LACTAMASE_C"/>
    <property type="match status" value="1"/>
</dbReference>
<keyword evidence="6" id="KW-0732">Signal</keyword>
<dbReference type="SUPFAM" id="SSF56601">
    <property type="entry name" value="beta-lactamase/transpeptidase-like"/>
    <property type="match status" value="1"/>
</dbReference>
<evidence type="ECO:0000259" key="7">
    <source>
        <dbReference type="Pfam" id="PF00144"/>
    </source>
</evidence>
<dbReference type="GO" id="GO:0046677">
    <property type="term" value="P:response to antibiotic"/>
    <property type="evidence" value="ECO:0007669"/>
    <property type="project" value="UniProtKB-UniRule"/>
</dbReference>
<dbReference type="GO" id="GO:0030288">
    <property type="term" value="C:outer membrane-bounded periplasmic space"/>
    <property type="evidence" value="ECO:0007669"/>
    <property type="project" value="InterPro"/>
</dbReference>
<evidence type="ECO:0000313" key="8">
    <source>
        <dbReference type="EMBL" id="MBB4842698.1"/>
    </source>
</evidence>
<reference evidence="8 9" key="1">
    <citation type="submission" date="2020-08" db="EMBL/GenBank/DDBJ databases">
        <title>Functional genomics of gut bacteria from endangered species of beetles.</title>
        <authorList>
            <person name="Carlos-Shanley C."/>
        </authorList>
    </citation>
    <scope>NUCLEOTIDE SEQUENCE [LARGE SCALE GENOMIC DNA]</scope>
    <source>
        <strain evidence="8 9">S00239</strain>
    </source>
</reference>
<dbReference type="InterPro" id="IPR001466">
    <property type="entry name" value="Beta-lactam-related"/>
</dbReference>